<gene>
    <name evidence="6" type="ORF">EV420DRAFT_1673839</name>
</gene>
<dbReference type="Pfam" id="PF01753">
    <property type="entry name" value="zf-MYND"/>
    <property type="match status" value="1"/>
</dbReference>
<accession>A0AA39J4F6</accession>
<dbReference type="PROSITE" id="PS50865">
    <property type="entry name" value="ZF_MYND_2"/>
    <property type="match status" value="1"/>
</dbReference>
<feature type="domain" description="MYND-type" evidence="5">
    <location>
        <begin position="406"/>
        <end position="448"/>
    </location>
</feature>
<dbReference type="RefSeq" id="XP_060322141.1">
    <property type="nucleotide sequence ID" value="XM_060479128.1"/>
</dbReference>
<organism evidence="6 7">
    <name type="scientific">Armillaria tabescens</name>
    <name type="common">Ringless honey mushroom</name>
    <name type="synonym">Agaricus tabescens</name>
    <dbReference type="NCBI Taxonomy" id="1929756"/>
    <lineage>
        <taxon>Eukaryota</taxon>
        <taxon>Fungi</taxon>
        <taxon>Dikarya</taxon>
        <taxon>Basidiomycota</taxon>
        <taxon>Agaricomycotina</taxon>
        <taxon>Agaricomycetes</taxon>
        <taxon>Agaricomycetidae</taxon>
        <taxon>Agaricales</taxon>
        <taxon>Marasmiineae</taxon>
        <taxon>Physalacriaceae</taxon>
        <taxon>Desarmillaria</taxon>
    </lineage>
</organism>
<dbReference type="Gene3D" id="6.10.140.2220">
    <property type="match status" value="1"/>
</dbReference>
<dbReference type="EMBL" id="JAUEPS010000135">
    <property type="protein sequence ID" value="KAK0435955.1"/>
    <property type="molecule type" value="Genomic_DNA"/>
</dbReference>
<name>A0AA39J4F6_ARMTA</name>
<proteinExistence type="predicted"/>
<keyword evidence="1" id="KW-0479">Metal-binding</keyword>
<evidence type="ECO:0000256" key="1">
    <source>
        <dbReference type="ARBA" id="ARBA00022723"/>
    </source>
</evidence>
<dbReference type="Proteomes" id="UP001175211">
    <property type="component" value="Unassembled WGS sequence"/>
</dbReference>
<comment type="caution">
    <text evidence="6">The sequence shown here is derived from an EMBL/GenBank/DDBJ whole genome shotgun (WGS) entry which is preliminary data.</text>
</comment>
<dbReference type="GO" id="GO:0008270">
    <property type="term" value="F:zinc ion binding"/>
    <property type="evidence" value="ECO:0007669"/>
    <property type="project" value="UniProtKB-KW"/>
</dbReference>
<keyword evidence="7" id="KW-1185">Reference proteome</keyword>
<keyword evidence="2 4" id="KW-0863">Zinc-finger</keyword>
<evidence type="ECO:0000256" key="4">
    <source>
        <dbReference type="PROSITE-ProRule" id="PRU00134"/>
    </source>
</evidence>
<evidence type="ECO:0000256" key="3">
    <source>
        <dbReference type="ARBA" id="ARBA00022833"/>
    </source>
</evidence>
<evidence type="ECO:0000313" key="6">
    <source>
        <dbReference type="EMBL" id="KAK0435955.1"/>
    </source>
</evidence>
<evidence type="ECO:0000256" key="2">
    <source>
        <dbReference type="ARBA" id="ARBA00022771"/>
    </source>
</evidence>
<dbReference type="GeneID" id="85362676"/>
<evidence type="ECO:0000259" key="5">
    <source>
        <dbReference type="PROSITE" id="PS50865"/>
    </source>
</evidence>
<protein>
    <recommendedName>
        <fullName evidence="5">MYND-type domain-containing protein</fullName>
    </recommendedName>
</protein>
<sequence>MSSFLTLLRHSALKFEDMPPPINVKFMSVPRLPTSTPFDSARPNELVTLARKHLWRPLPTSSGNFSSPTKVMALGFLRRLMLLEESHVVFPIDTIAELSPYVHKWAIYFLKTNRWLTHEDANVGILVASLSRVGQFAKYPVSNALLPSQSPDVVPYILELYVDLPNLPGVCKQFLAPILNDYFSDVTLGGQCMHILGNVPRHRLLAYVDRLKDTVSRKTLRLSDLHSILLFMTSASLIDQRIHNEFLQLNTIKCVCNALQRLTPSLEDFENFVHVPLRLTNIDLCADYLSNAFFQNISLSVKAVHHGQLLRSLMRSVIIVDQHRPPVARPKYNSIIKLIAQVTICSMWFPALNAIVSALNSFTQKEAAPLQKIPKDSDIQQYWATMLHTVKQRMEMRDNMTYILRCNNPGCSVTGLDALKRCTACMNMTVCSTRCQKREWNNGHKERCRYLRASLPTMMREEDEYFLNCVIKAEFPYEHLMDPAVVARMTKGNEQYHEPMVMCIDYRCIPCVRALVPVSLCPNVGQDLIDKRDLNKDTSFILQTTLPLARGGLTVTQVVENFDLSTIRVV</sequence>
<dbReference type="SUPFAM" id="SSF144232">
    <property type="entry name" value="HIT/MYND zinc finger-like"/>
    <property type="match status" value="1"/>
</dbReference>
<reference evidence="6" key="1">
    <citation type="submission" date="2023-06" db="EMBL/GenBank/DDBJ databases">
        <authorList>
            <consortium name="Lawrence Berkeley National Laboratory"/>
            <person name="Ahrendt S."/>
            <person name="Sahu N."/>
            <person name="Indic B."/>
            <person name="Wong-Bajracharya J."/>
            <person name="Merenyi Z."/>
            <person name="Ke H.-M."/>
            <person name="Monk M."/>
            <person name="Kocsube S."/>
            <person name="Drula E."/>
            <person name="Lipzen A."/>
            <person name="Balint B."/>
            <person name="Henrissat B."/>
            <person name="Andreopoulos B."/>
            <person name="Martin F.M."/>
            <person name="Harder C.B."/>
            <person name="Rigling D."/>
            <person name="Ford K.L."/>
            <person name="Foster G.D."/>
            <person name="Pangilinan J."/>
            <person name="Papanicolaou A."/>
            <person name="Barry K."/>
            <person name="LaButti K."/>
            <person name="Viragh M."/>
            <person name="Koriabine M."/>
            <person name="Yan M."/>
            <person name="Riley R."/>
            <person name="Champramary S."/>
            <person name="Plett K.L."/>
            <person name="Tsai I.J."/>
            <person name="Slot J."/>
            <person name="Sipos G."/>
            <person name="Plett J."/>
            <person name="Nagy L.G."/>
            <person name="Grigoriev I.V."/>
        </authorList>
    </citation>
    <scope>NUCLEOTIDE SEQUENCE</scope>
    <source>
        <strain evidence="6">CCBAS 213</strain>
    </source>
</reference>
<keyword evidence="3" id="KW-0862">Zinc</keyword>
<evidence type="ECO:0000313" key="7">
    <source>
        <dbReference type="Proteomes" id="UP001175211"/>
    </source>
</evidence>
<dbReference type="InterPro" id="IPR002893">
    <property type="entry name" value="Znf_MYND"/>
</dbReference>
<dbReference type="AlphaFoldDB" id="A0AA39J4F6"/>